<reference evidence="1" key="1">
    <citation type="submission" date="2020-08" db="EMBL/GenBank/DDBJ databases">
        <title>Novel species isolated from subtropical streams in China.</title>
        <authorList>
            <person name="Lu H."/>
        </authorList>
    </citation>
    <scope>NUCLEOTIDE SEQUENCE</scope>
    <source>
        <strain evidence="1">LX22W</strain>
    </source>
</reference>
<evidence type="ECO:0000313" key="1">
    <source>
        <dbReference type="EMBL" id="MBC3881552.1"/>
    </source>
</evidence>
<accession>A0A923KTT1</accession>
<dbReference type="AlphaFoldDB" id="A0A923KTT1"/>
<sequence length="89" mass="9637">MENGWVPVNQVKIQPVSKFPAKVSDETIDFLEELLSESKSGKLVGLATVALSLDGKFSLNLRGEARIEGNQMSVAGMLAALQKIVLENH</sequence>
<name>A0A923KTT1_9BURK</name>
<keyword evidence="2" id="KW-1185">Reference proteome</keyword>
<comment type="caution">
    <text evidence="1">The sequence shown here is derived from an EMBL/GenBank/DDBJ whole genome shotgun (WGS) entry which is preliminary data.</text>
</comment>
<dbReference type="Proteomes" id="UP000627446">
    <property type="component" value="Unassembled WGS sequence"/>
</dbReference>
<protein>
    <submittedName>
        <fullName evidence="1">Uncharacterized protein</fullName>
    </submittedName>
</protein>
<proteinExistence type="predicted"/>
<evidence type="ECO:0000313" key="2">
    <source>
        <dbReference type="Proteomes" id="UP000627446"/>
    </source>
</evidence>
<dbReference type="RefSeq" id="WP_186915949.1">
    <property type="nucleotide sequence ID" value="NZ_JACOFZ010000002.1"/>
</dbReference>
<organism evidence="1 2">
    <name type="scientific">Undibacterium nitidum</name>
    <dbReference type="NCBI Taxonomy" id="2762298"/>
    <lineage>
        <taxon>Bacteria</taxon>
        <taxon>Pseudomonadati</taxon>
        <taxon>Pseudomonadota</taxon>
        <taxon>Betaproteobacteria</taxon>
        <taxon>Burkholderiales</taxon>
        <taxon>Oxalobacteraceae</taxon>
        <taxon>Undibacterium</taxon>
    </lineage>
</organism>
<gene>
    <name evidence="1" type="ORF">H8K36_09230</name>
</gene>
<dbReference type="EMBL" id="JACOFZ010000002">
    <property type="protein sequence ID" value="MBC3881552.1"/>
    <property type="molecule type" value="Genomic_DNA"/>
</dbReference>